<proteinExistence type="predicted"/>
<dbReference type="RefSeq" id="WP_035086617.1">
    <property type="nucleotide sequence ID" value="NZ_JQGC01000027.1"/>
</dbReference>
<gene>
    <name evidence="2" type="ORF">JP75_21670</name>
</gene>
<reference evidence="2 3" key="1">
    <citation type="submission" date="2014-08" db="EMBL/GenBank/DDBJ databases">
        <authorList>
            <person name="Hassan Y.I."/>
            <person name="Lepp D."/>
            <person name="Zhou T."/>
        </authorList>
    </citation>
    <scope>NUCLEOTIDE SEQUENCE [LARGE SCALE GENOMIC DNA]</scope>
    <source>
        <strain evidence="2 3">IFO13584</strain>
    </source>
</reference>
<protein>
    <submittedName>
        <fullName evidence="2">Glyoxalase family protein</fullName>
    </submittedName>
</protein>
<evidence type="ECO:0000313" key="3">
    <source>
        <dbReference type="Proteomes" id="UP000028981"/>
    </source>
</evidence>
<keyword evidence="3" id="KW-1185">Reference proteome</keyword>
<name>A0A087LXM2_9HYPH</name>
<dbReference type="Gene3D" id="3.10.180.10">
    <property type="entry name" value="2,3-Dihydroxybiphenyl 1,2-Dioxygenase, domain 1"/>
    <property type="match status" value="1"/>
</dbReference>
<accession>A0A087LXM2</accession>
<dbReference type="SUPFAM" id="SSF54593">
    <property type="entry name" value="Glyoxalase/Bleomycin resistance protein/Dihydroxybiphenyl dioxygenase"/>
    <property type="match status" value="1"/>
</dbReference>
<evidence type="ECO:0000313" key="2">
    <source>
        <dbReference type="EMBL" id="KFL29375.1"/>
    </source>
</evidence>
<dbReference type="PANTHER" id="PTHR33993:SF2">
    <property type="entry name" value="VOC DOMAIN-CONTAINING PROTEIN"/>
    <property type="match status" value="1"/>
</dbReference>
<dbReference type="EMBL" id="JQGC01000027">
    <property type="protein sequence ID" value="KFL29375.1"/>
    <property type="molecule type" value="Genomic_DNA"/>
</dbReference>
<dbReference type="InterPro" id="IPR052164">
    <property type="entry name" value="Anthracycline_SecMetBiosynth"/>
</dbReference>
<comment type="caution">
    <text evidence="2">The sequence shown here is derived from an EMBL/GenBank/DDBJ whole genome shotgun (WGS) entry which is preliminary data.</text>
</comment>
<dbReference type="AlphaFoldDB" id="A0A087LXM2"/>
<dbReference type="Pfam" id="PF00903">
    <property type="entry name" value="Glyoxalase"/>
    <property type="match status" value="1"/>
</dbReference>
<dbReference type="CDD" id="cd07247">
    <property type="entry name" value="SgaA_N_like"/>
    <property type="match status" value="1"/>
</dbReference>
<sequence length="118" mass="12680">MILHVEIAATDLDRAMTFYRAVFGVAFAQPIDLHESRMAYAEGAMEGASWALCQGEVYVPTQNGTILYFAVDDIDAVLSRAETLGSAVLFPKTTLADGSHVAEIGDSEGNRIALQTRG</sequence>
<dbReference type="InterPro" id="IPR037523">
    <property type="entry name" value="VOC_core"/>
</dbReference>
<feature type="domain" description="VOC" evidence="1">
    <location>
        <begin position="1"/>
        <end position="117"/>
    </location>
</feature>
<evidence type="ECO:0000259" key="1">
    <source>
        <dbReference type="PROSITE" id="PS51819"/>
    </source>
</evidence>
<organism evidence="2 3">
    <name type="scientific">Devosia riboflavina</name>
    <dbReference type="NCBI Taxonomy" id="46914"/>
    <lineage>
        <taxon>Bacteria</taxon>
        <taxon>Pseudomonadati</taxon>
        <taxon>Pseudomonadota</taxon>
        <taxon>Alphaproteobacteria</taxon>
        <taxon>Hyphomicrobiales</taxon>
        <taxon>Devosiaceae</taxon>
        <taxon>Devosia</taxon>
    </lineage>
</organism>
<dbReference type="PROSITE" id="PS51819">
    <property type="entry name" value="VOC"/>
    <property type="match status" value="1"/>
</dbReference>
<dbReference type="Proteomes" id="UP000028981">
    <property type="component" value="Unassembled WGS sequence"/>
</dbReference>
<dbReference type="STRING" id="46914.JP75_21670"/>
<dbReference type="InterPro" id="IPR004360">
    <property type="entry name" value="Glyas_Fos-R_dOase_dom"/>
</dbReference>
<dbReference type="InterPro" id="IPR029068">
    <property type="entry name" value="Glyas_Bleomycin-R_OHBP_Dase"/>
</dbReference>
<dbReference type="OrthoDB" id="9788468at2"/>
<dbReference type="PANTHER" id="PTHR33993">
    <property type="entry name" value="GLYOXALASE-RELATED"/>
    <property type="match status" value="1"/>
</dbReference>